<dbReference type="AlphaFoldDB" id="A0A0C1Q3I7"/>
<gene>
    <name evidence="1" type="ORF">JF50_25460</name>
</gene>
<evidence type="ECO:0000313" key="1">
    <source>
        <dbReference type="EMBL" id="KID55151.1"/>
    </source>
</evidence>
<reference evidence="1 2" key="1">
    <citation type="submission" date="2014-12" db="EMBL/GenBank/DDBJ databases">
        <title>Draft Genome Sequence of Pseudoalteromonas luteoviolacea HI1.</title>
        <authorList>
            <person name="Asahina A.Y."/>
            <person name="Hadfield M.G."/>
        </authorList>
    </citation>
    <scope>NUCLEOTIDE SEQUENCE [LARGE SCALE GENOMIC DNA]</scope>
    <source>
        <strain evidence="1 2">HI1</strain>
    </source>
</reference>
<name>A0A0C1Q3I7_9GAMM</name>
<dbReference type="EMBL" id="JWIC01000010">
    <property type="protein sequence ID" value="KID55151.1"/>
    <property type="molecule type" value="Genomic_DNA"/>
</dbReference>
<evidence type="ECO:0000313" key="2">
    <source>
        <dbReference type="Proteomes" id="UP000031327"/>
    </source>
</evidence>
<protein>
    <submittedName>
        <fullName evidence="1">Uncharacterized protein</fullName>
    </submittedName>
</protein>
<dbReference type="Proteomes" id="UP000031327">
    <property type="component" value="Unassembled WGS sequence"/>
</dbReference>
<accession>A0A0C1Q3I7</accession>
<organism evidence="1 2">
    <name type="scientific">Pseudoalteromonas luteoviolacea</name>
    <dbReference type="NCBI Taxonomy" id="43657"/>
    <lineage>
        <taxon>Bacteria</taxon>
        <taxon>Pseudomonadati</taxon>
        <taxon>Pseudomonadota</taxon>
        <taxon>Gammaproteobacteria</taxon>
        <taxon>Alteromonadales</taxon>
        <taxon>Pseudoalteromonadaceae</taxon>
        <taxon>Pseudoalteromonas</taxon>
    </lineage>
</organism>
<proteinExistence type="predicted"/>
<comment type="caution">
    <text evidence="1">The sequence shown here is derived from an EMBL/GenBank/DDBJ whole genome shotgun (WGS) entry which is preliminary data.</text>
</comment>
<sequence>MQRVYDYECSEDILFAQGEVSHFNHSQFIPKNQSKRFFIFIALVSQIAPYSLKGLADYKKRDHIILLP</sequence>